<reference evidence="3" key="1">
    <citation type="submission" date="2020-12" db="EMBL/GenBank/DDBJ databases">
        <title>Hymenobacter sp.</title>
        <authorList>
            <person name="Kim M.K."/>
        </authorList>
    </citation>
    <scope>NUCLEOTIDE SEQUENCE [LARGE SCALE GENOMIC DNA]</scope>
    <source>
        <strain evidence="3">BT553</strain>
    </source>
</reference>
<comment type="caution">
    <text evidence="2">The sequence shown here is derived from an EMBL/GenBank/DDBJ whole genome shotgun (WGS) entry which is preliminary data.</text>
</comment>
<evidence type="ECO:0000313" key="3">
    <source>
        <dbReference type="Proteomes" id="UP000640426"/>
    </source>
</evidence>
<feature type="signal peptide" evidence="1">
    <location>
        <begin position="1"/>
        <end position="34"/>
    </location>
</feature>
<dbReference type="PANTHER" id="PTHR31270">
    <property type="entry name" value="GLUTAMINYL-PEPTIDE CYCLOTRANSFERASE"/>
    <property type="match status" value="1"/>
</dbReference>
<dbReference type="Proteomes" id="UP000640426">
    <property type="component" value="Unassembled WGS sequence"/>
</dbReference>
<gene>
    <name evidence="2" type="ORF">JAO74_12240</name>
</gene>
<evidence type="ECO:0000256" key="1">
    <source>
        <dbReference type="SAM" id="SignalP"/>
    </source>
</evidence>
<protein>
    <submittedName>
        <fullName evidence="2">Glutaminyl-peptide cyclotransferase</fullName>
    </submittedName>
</protein>
<proteinExistence type="predicted"/>
<dbReference type="PANTHER" id="PTHR31270:SF1">
    <property type="entry name" value="GLUTAMINYL-PEPTIDE CYCLOTRANSFERASE"/>
    <property type="match status" value="1"/>
</dbReference>
<name>A0ABS0XR98_9SPHN</name>
<keyword evidence="3" id="KW-1185">Reference proteome</keyword>
<organism evidence="2 3">
    <name type="scientific">Sphingomonas mollis</name>
    <dbReference type="NCBI Taxonomy" id="2795726"/>
    <lineage>
        <taxon>Bacteria</taxon>
        <taxon>Pseudomonadati</taxon>
        <taxon>Pseudomonadota</taxon>
        <taxon>Alphaproteobacteria</taxon>
        <taxon>Sphingomonadales</taxon>
        <taxon>Sphingomonadaceae</taxon>
        <taxon>Sphingomonas</taxon>
    </lineage>
</organism>
<dbReference type="InterPro" id="IPR007788">
    <property type="entry name" value="QCT"/>
</dbReference>
<dbReference type="EMBL" id="JAELXS010000006">
    <property type="protein sequence ID" value="MBJ6122561.1"/>
    <property type="molecule type" value="Genomic_DNA"/>
</dbReference>
<accession>A0ABS0XR98</accession>
<keyword evidence="1" id="KW-0732">Signal</keyword>
<sequence length="278" mass="30560">MSFRTPPPPRRLLRTGAPAIFLAAAMLVPSMAFAQARPAAAAPAATRVPMTGVTVVARYPHDATAFTEGLIWHDGALYESVGREGQSDVRRVRLADGKVERRGTIPPAQFGEGLAAWRNELVSLTWHDGIAHRWDPKTLKRHGQSRYVSEGWGLTGDGRALIQSDGTATLRFLDPATLKVRRQVSVTLNGRPLDQINELEWVDGAILANIWHQPFLVRIDPASGRVTRIIDLRPLVAEIAATDPEAVANGIAYDAAKKRLFVTGKLWPTVFEIRLSDR</sequence>
<feature type="chain" id="PRO_5046384523" evidence="1">
    <location>
        <begin position="35"/>
        <end position="278"/>
    </location>
</feature>
<dbReference type="Pfam" id="PF05096">
    <property type="entry name" value="Glu_cyclase_2"/>
    <property type="match status" value="1"/>
</dbReference>
<evidence type="ECO:0000313" key="2">
    <source>
        <dbReference type="EMBL" id="MBJ6122561.1"/>
    </source>
</evidence>
<dbReference type="SUPFAM" id="SSF50969">
    <property type="entry name" value="YVTN repeat-like/Quinoprotein amine dehydrogenase"/>
    <property type="match status" value="1"/>
</dbReference>
<dbReference type="InterPro" id="IPR011044">
    <property type="entry name" value="Quino_amine_DH_bsu"/>
</dbReference>